<feature type="region of interest" description="Disordered" evidence="1">
    <location>
        <begin position="101"/>
        <end position="123"/>
    </location>
</feature>
<reference evidence="2 3" key="1">
    <citation type="submission" date="2024-11" db="EMBL/GenBank/DDBJ databases">
        <title>Adaptive evolution of stress response genes in parasites aligns with host niche diversity.</title>
        <authorList>
            <person name="Hahn C."/>
            <person name="Resl P."/>
        </authorList>
    </citation>
    <scope>NUCLEOTIDE SEQUENCE [LARGE SCALE GENOMIC DNA]</scope>
    <source>
        <strain evidence="2">EGGRZ-B1_66</strain>
        <tissue evidence="2">Body</tissue>
    </source>
</reference>
<accession>A0ABD2QMU5</accession>
<protein>
    <submittedName>
        <fullName evidence="2">Uncharacterized protein</fullName>
    </submittedName>
</protein>
<feature type="compositionally biased region" description="Basic and acidic residues" evidence="1">
    <location>
        <begin position="305"/>
        <end position="314"/>
    </location>
</feature>
<feature type="compositionally biased region" description="Low complexity" evidence="1">
    <location>
        <begin position="360"/>
        <end position="376"/>
    </location>
</feature>
<evidence type="ECO:0000256" key="1">
    <source>
        <dbReference type="SAM" id="MobiDB-lite"/>
    </source>
</evidence>
<organism evidence="2 3">
    <name type="scientific">Cichlidogyrus casuarinus</name>
    <dbReference type="NCBI Taxonomy" id="1844966"/>
    <lineage>
        <taxon>Eukaryota</taxon>
        <taxon>Metazoa</taxon>
        <taxon>Spiralia</taxon>
        <taxon>Lophotrochozoa</taxon>
        <taxon>Platyhelminthes</taxon>
        <taxon>Monogenea</taxon>
        <taxon>Monopisthocotylea</taxon>
        <taxon>Dactylogyridea</taxon>
        <taxon>Ancyrocephalidae</taxon>
        <taxon>Cichlidogyrus</taxon>
    </lineage>
</organism>
<keyword evidence="3" id="KW-1185">Reference proteome</keyword>
<feature type="compositionally biased region" description="Low complexity" evidence="1">
    <location>
        <begin position="294"/>
        <end position="304"/>
    </location>
</feature>
<dbReference type="Proteomes" id="UP001626550">
    <property type="component" value="Unassembled WGS sequence"/>
</dbReference>
<comment type="caution">
    <text evidence="2">The sequence shown here is derived from an EMBL/GenBank/DDBJ whole genome shotgun (WGS) entry which is preliminary data.</text>
</comment>
<feature type="compositionally biased region" description="Basic residues" evidence="1">
    <location>
        <begin position="315"/>
        <end position="327"/>
    </location>
</feature>
<sequence>MHDIGVLLKETAKEIGMQLYKAVSPSKSCCLDRATLEQLQSQLDQEILSVIETENRCHDTLIRLLELNFCLERPIQTSEFEEEASVSVSSNEGVNADLTVDSGINGSESVSHQKDHVSSCSDGTYDHTSPELDHWQASPDMARPELSSMETTCMSGAKRRIRWADYEYCSRPVSNFAMSVQDCLSVDLSDHELYFHSTLPHVLRGSYSSGEDNNSPDSECHDWKPLIRPLEPEQPPQQSPKQRPKPSIQHRHDSIPEWKRLADALIREIKRTPICPGCRRPVFASNQDSEWKCSTRSVSTSSSSSDRETPEGQARRKRGHTGKKRMAMRLMTKSYPPLGPTEAEQGLRETMSTDWLLLANSEQSSSPSQPNSSSPSDAEGLKQG</sequence>
<evidence type="ECO:0000313" key="3">
    <source>
        <dbReference type="Proteomes" id="UP001626550"/>
    </source>
</evidence>
<feature type="region of interest" description="Disordered" evidence="1">
    <location>
        <begin position="206"/>
        <end position="254"/>
    </location>
</feature>
<dbReference type="EMBL" id="JBJKFK010000024">
    <property type="protein sequence ID" value="KAL3320859.1"/>
    <property type="molecule type" value="Genomic_DNA"/>
</dbReference>
<feature type="region of interest" description="Disordered" evidence="1">
    <location>
        <begin position="289"/>
        <end position="384"/>
    </location>
</feature>
<proteinExistence type="predicted"/>
<dbReference type="AlphaFoldDB" id="A0ABD2QMU5"/>
<evidence type="ECO:0000313" key="2">
    <source>
        <dbReference type="EMBL" id="KAL3320859.1"/>
    </source>
</evidence>
<feature type="compositionally biased region" description="Polar residues" evidence="1">
    <location>
        <begin position="206"/>
        <end position="217"/>
    </location>
</feature>
<name>A0ABD2QMU5_9PLAT</name>
<gene>
    <name evidence="2" type="ORF">Ciccas_000456</name>
</gene>